<dbReference type="Pfam" id="PF20926">
    <property type="entry name" value="Htt_N-HEAT_1"/>
    <property type="match status" value="1"/>
</dbReference>
<feature type="compositionally biased region" description="Polar residues" evidence="11">
    <location>
        <begin position="328"/>
        <end position="349"/>
    </location>
</feature>
<dbReference type="SUPFAM" id="SSF57716">
    <property type="entry name" value="Glucocorticoid receptor-like (DNA-binding domain)"/>
    <property type="match status" value="1"/>
</dbReference>
<organism evidence="12 13">
    <name type="scientific">Pristionchus pacificus</name>
    <name type="common">Parasitic nematode worm</name>
    <dbReference type="NCBI Taxonomy" id="54126"/>
    <lineage>
        <taxon>Eukaryota</taxon>
        <taxon>Metazoa</taxon>
        <taxon>Ecdysozoa</taxon>
        <taxon>Nematoda</taxon>
        <taxon>Chromadorea</taxon>
        <taxon>Rhabditida</taxon>
        <taxon>Rhabditina</taxon>
        <taxon>Diplogasteromorpha</taxon>
        <taxon>Diplogasteroidea</taxon>
        <taxon>Neodiplogasteridae</taxon>
        <taxon>Pristionchus</taxon>
    </lineage>
</organism>
<dbReference type="InterPro" id="IPR001628">
    <property type="entry name" value="Znf_hrmn_rcpt"/>
</dbReference>
<dbReference type="SMART" id="SM00399">
    <property type="entry name" value="ZnF_C4"/>
    <property type="match status" value="1"/>
</dbReference>
<accession>A0A8R1UHU5</accession>
<accession>A0A2A6BCB6</accession>
<dbReference type="GO" id="GO:0008270">
    <property type="term" value="F:zinc ion binding"/>
    <property type="evidence" value="ECO:0007669"/>
    <property type="project" value="UniProtKB-KW"/>
</dbReference>
<dbReference type="SUPFAM" id="SSF48371">
    <property type="entry name" value="ARM repeat"/>
    <property type="match status" value="1"/>
</dbReference>
<dbReference type="PANTHER" id="PTHR24083">
    <property type="entry name" value="NUCLEAR HORMONE RECEPTOR"/>
    <property type="match status" value="1"/>
</dbReference>
<evidence type="ECO:0000256" key="2">
    <source>
        <dbReference type="ARBA" id="ARBA00005993"/>
    </source>
</evidence>
<keyword evidence="13" id="KW-1185">Reference proteome</keyword>
<evidence type="ECO:0000256" key="11">
    <source>
        <dbReference type="SAM" id="MobiDB-lite"/>
    </source>
</evidence>
<dbReference type="GO" id="GO:0004879">
    <property type="term" value="F:nuclear receptor activity"/>
    <property type="evidence" value="ECO:0000318"/>
    <property type="project" value="GO_Central"/>
</dbReference>
<keyword evidence="4" id="KW-0863">Zinc-finger</keyword>
<keyword evidence="3" id="KW-0479">Metal-binding</keyword>
<dbReference type="GO" id="GO:0005634">
    <property type="term" value="C:nucleus"/>
    <property type="evidence" value="ECO:0007669"/>
    <property type="project" value="UniProtKB-SubCell"/>
</dbReference>
<dbReference type="InterPro" id="IPR013088">
    <property type="entry name" value="Znf_NHR/GATA"/>
</dbReference>
<comment type="similarity">
    <text evidence="2">Belongs to the nuclear hormone receptor family.</text>
</comment>
<keyword evidence="10" id="KW-0539">Nucleus</keyword>
<keyword evidence="6" id="KW-0805">Transcription regulation</keyword>
<dbReference type="InterPro" id="IPR050274">
    <property type="entry name" value="Nuclear_hormone_rcpt_NR2"/>
</dbReference>
<dbReference type="InterPro" id="IPR049636">
    <property type="entry name" value="HNF4-like_DBD"/>
</dbReference>
<comment type="subcellular location">
    <subcellularLocation>
        <location evidence="1">Nucleus</location>
    </subcellularLocation>
</comment>
<dbReference type="InterPro" id="IPR024613">
    <property type="entry name" value="Huntingtin_N_HEAT_rpt-2"/>
</dbReference>
<evidence type="ECO:0000256" key="10">
    <source>
        <dbReference type="ARBA" id="ARBA00023242"/>
    </source>
</evidence>
<dbReference type="GO" id="GO:0000978">
    <property type="term" value="F:RNA polymerase II cis-regulatory region sequence-specific DNA binding"/>
    <property type="evidence" value="ECO:0000318"/>
    <property type="project" value="GO_Central"/>
</dbReference>
<feature type="region of interest" description="Disordered" evidence="11">
    <location>
        <begin position="2665"/>
        <end position="2696"/>
    </location>
</feature>
<dbReference type="GO" id="GO:0030154">
    <property type="term" value="P:cell differentiation"/>
    <property type="evidence" value="ECO:0000318"/>
    <property type="project" value="GO_Central"/>
</dbReference>
<evidence type="ECO:0000256" key="8">
    <source>
        <dbReference type="ARBA" id="ARBA00023163"/>
    </source>
</evidence>
<dbReference type="Gene3D" id="3.30.50.10">
    <property type="entry name" value="Erythroid Transcription Factor GATA-1, subunit A"/>
    <property type="match status" value="1"/>
</dbReference>
<dbReference type="Gene3D" id="1.10.565.10">
    <property type="entry name" value="Retinoid X Receptor"/>
    <property type="match status" value="1"/>
</dbReference>
<dbReference type="InterPro" id="IPR035500">
    <property type="entry name" value="NHR-like_dom_sf"/>
</dbReference>
<evidence type="ECO:0000256" key="5">
    <source>
        <dbReference type="ARBA" id="ARBA00022833"/>
    </source>
</evidence>
<dbReference type="Proteomes" id="UP000005239">
    <property type="component" value="Unassembled WGS sequence"/>
</dbReference>
<dbReference type="GO" id="GO:0006357">
    <property type="term" value="P:regulation of transcription by RNA polymerase II"/>
    <property type="evidence" value="ECO:0000318"/>
    <property type="project" value="GO_Central"/>
</dbReference>
<feature type="region of interest" description="Disordered" evidence="11">
    <location>
        <begin position="299"/>
        <end position="366"/>
    </location>
</feature>
<name>A0A2A6BCB6_PRIPA</name>
<proteinExistence type="inferred from homology"/>
<evidence type="ECO:0000256" key="7">
    <source>
        <dbReference type="ARBA" id="ARBA00023125"/>
    </source>
</evidence>
<feature type="compositionally biased region" description="Polar residues" evidence="11">
    <location>
        <begin position="299"/>
        <end position="311"/>
    </location>
</feature>
<dbReference type="EnsemblMetazoa" id="PPA21915.1">
    <property type="protein sequence ID" value="PPA21915.1"/>
    <property type="gene ID" value="WBGene00111469"/>
</dbReference>
<dbReference type="PROSITE" id="PS00031">
    <property type="entry name" value="NUCLEAR_REC_DBD_1"/>
    <property type="match status" value="1"/>
</dbReference>
<dbReference type="Pfam" id="PF20927">
    <property type="entry name" value="Htt_C-HEAT"/>
    <property type="match status" value="1"/>
</dbReference>
<evidence type="ECO:0000256" key="3">
    <source>
        <dbReference type="ARBA" id="ARBA00022723"/>
    </source>
</evidence>
<evidence type="ECO:0000256" key="9">
    <source>
        <dbReference type="ARBA" id="ARBA00023170"/>
    </source>
</evidence>
<dbReference type="Pfam" id="PF12372">
    <property type="entry name" value="Htt_N-HEAT"/>
    <property type="match status" value="1"/>
</dbReference>
<keyword evidence="9" id="KW-0675">Receptor</keyword>
<evidence type="ECO:0000256" key="6">
    <source>
        <dbReference type="ARBA" id="ARBA00023015"/>
    </source>
</evidence>
<evidence type="ECO:0000313" key="12">
    <source>
        <dbReference type="EnsemblMetazoa" id="PPA21915.1"/>
    </source>
</evidence>
<feature type="region of interest" description="Disordered" evidence="11">
    <location>
        <begin position="2232"/>
        <end position="2251"/>
    </location>
</feature>
<reference evidence="13" key="1">
    <citation type="journal article" date="2008" name="Nat. Genet.">
        <title>The Pristionchus pacificus genome provides a unique perspective on nematode lifestyle and parasitism.</title>
        <authorList>
            <person name="Dieterich C."/>
            <person name="Clifton S.W."/>
            <person name="Schuster L.N."/>
            <person name="Chinwalla A."/>
            <person name="Delehaunty K."/>
            <person name="Dinkelacker I."/>
            <person name="Fulton L."/>
            <person name="Fulton R."/>
            <person name="Godfrey J."/>
            <person name="Minx P."/>
            <person name="Mitreva M."/>
            <person name="Roeseler W."/>
            <person name="Tian H."/>
            <person name="Witte H."/>
            <person name="Yang S.P."/>
            <person name="Wilson R.K."/>
            <person name="Sommer R.J."/>
        </authorList>
    </citation>
    <scope>NUCLEOTIDE SEQUENCE [LARGE SCALE GENOMIC DNA]</scope>
    <source>
        <strain evidence="13">PS312</strain>
    </source>
</reference>
<evidence type="ECO:0000313" key="13">
    <source>
        <dbReference type="Proteomes" id="UP000005239"/>
    </source>
</evidence>
<dbReference type="InterPro" id="IPR000536">
    <property type="entry name" value="Nucl_hrmn_rcpt_lig-bd"/>
</dbReference>
<protein>
    <submittedName>
        <fullName evidence="12">Nhr-1</fullName>
    </submittedName>
</protein>
<keyword evidence="5" id="KW-0862">Zinc</keyword>
<dbReference type="SUPFAM" id="SSF48508">
    <property type="entry name" value="Nuclear receptor ligand-binding domain"/>
    <property type="match status" value="1"/>
</dbReference>
<dbReference type="PROSITE" id="PS51843">
    <property type="entry name" value="NR_LBD"/>
    <property type="match status" value="1"/>
</dbReference>
<evidence type="ECO:0000256" key="4">
    <source>
        <dbReference type="ARBA" id="ARBA00022771"/>
    </source>
</evidence>
<gene>
    <name evidence="12" type="primary">WBGene00111469</name>
</gene>
<dbReference type="PRINTS" id="PR00047">
    <property type="entry name" value="STROIDFINGER"/>
</dbReference>
<dbReference type="Pfam" id="PF00104">
    <property type="entry name" value="Hormone_recep"/>
    <property type="match status" value="1"/>
</dbReference>
<dbReference type="Pfam" id="PF00105">
    <property type="entry name" value="zf-C4"/>
    <property type="match status" value="1"/>
</dbReference>
<dbReference type="PROSITE" id="PS51030">
    <property type="entry name" value="NUCLEAR_REC_DBD_2"/>
    <property type="match status" value="1"/>
</dbReference>
<dbReference type="SMART" id="SM00430">
    <property type="entry name" value="HOLI"/>
    <property type="match status" value="1"/>
</dbReference>
<keyword evidence="8" id="KW-0804">Transcription</keyword>
<dbReference type="InterPro" id="IPR048413">
    <property type="entry name" value="Htt_C-HEAT_rpt"/>
</dbReference>
<keyword evidence="7" id="KW-0238">DNA-binding</keyword>
<reference evidence="12" key="2">
    <citation type="submission" date="2022-06" db="UniProtKB">
        <authorList>
            <consortium name="EnsemblMetazoa"/>
        </authorList>
    </citation>
    <scope>IDENTIFICATION</scope>
    <source>
        <strain evidence="12">PS312</strain>
    </source>
</reference>
<evidence type="ECO:0000256" key="1">
    <source>
        <dbReference type="ARBA" id="ARBA00004123"/>
    </source>
</evidence>
<dbReference type="InterPro" id="IPR048411">
    <property type="entry name" value="Htt_N_HEAT_rpt-1"/>
</dbReference>
<dbReference type="FunFam" id="3.30.50.10:FF:000030">
    <property type="entry name" value="Nuclear Hormone Receptor family"/>
    <property type="match status" value="1"/>
</dbReference>
<dbReference type="InterPro" id="IPR016024">
    <property type="entry name" value="ARM-type_fold"/>
</dbReference>
<sequence>MQIFIGFLHHTDENLRSLAYETFLSLCRHLILIGHDTRLLLIIISELGEQPQARPAAGLLTTLTKIVRLTKPKRLELFSTHILNAVEELLNRPEEAVHLALISNIPTLFKTIGPVVKNLALTRKDLSLPFEQRSHALKMLNSLLSKCLDVRGSANRSSVLTILQLSTYSPLCLQRALSFCTSTLSSLDDQSNPIRLTASINILKGLFDIIMKDEKLRDGIDVRKLVCLLLCFTHSSVNEVLIASFECLAVVFPLLTRDQLSFYPPDVILSQEGPSTEIASLSINNSPFLPRRLLQQKESIQSDPSSLNSSLVDIPSRVGPPSEFDQLSIITTDSSMNGNEGAASPSNSWDSRETNEEDNSEIIDPLMHSELYEEELSRRVEEEIPPMSPKSSSNVLQVLPDIFRTDPRKSVIGLSEYTLFFISYRFLLQEESQGLISDQKVRVSHKMLAFSLITLCAAKTSKVLTIGAPSGGKHQNLHSLTGFIYHSDDKLAAAAINFIATAQSSAGDTAVEKDCRDWFGFVWSRLAGKNLAPTRRALLQSITGRQRMMERIDLVGKAITLATTSKNINFGHLKTAMASFLCSLDWSRLSSPLRSSHQMSSLDCLIDLLAEKDPNVVATVAHQLPLFVERADFGCRTDHFMLGLPDSPLTAFPDVPMVVSLPDTICLSSRSNTKSVTNTLLIVIRRLLERLSSYRDAGLSEPYTLDQLPGLISALSSLSIAFPPSLYHNPWSSVSVHSHGLISLLVDIADASAHSPAFLAKILRLQAAIMGGHFSNLISDIVNDKKSAKEREANPPMGDTVLFEKMFLMPMRVLNLYYCIAEDRRLELSGRLALTMGSKPVKELRGTERISSYSRLINSGLLPTKSTAFNDCPSLLAIVPQLRGSFRNYLDSVDEEHEAKMVELLDGAVCLLSTLFEMMTLSAVRPLVPELTVYIESLTPFSPLSMTRLSTQILKAIFGRNTQTVNLGHLKSIRVYKREEVKSECEVAEYLFCTELQSFRSRVTTRSAVDNSYLEHFGWLASASTVVSPPVTIEVNTAIRYFESFITKIVAMYGSTTDVETKKAMLNLFIQLRLSGIEFDLVDPTKTVVGSVEEQLGHLVYPEMIREVISFLTVLARYGSLKWSVLKLHALALCNALEESKWKDQILDGLEVFLHEFLLYRKETPFEVTSLLFSPPFASFLLVHCPAKYLQLYHIFRATSCNIFKQLATNFNRSRLSIDWTDQKDASLLSSLFLVVGTIPPSSLLPVDDFVTLLKSIVLHSTSGTDKEDNRASDLVIAICPLLFMICSDIIEEDRIIHRTESYFEKDTVTKAGFIFRPLARALKFTLESMRDDRPEDLANENLAVIRAASIILRLLAVSNHPIFLENFIISSHEEGLLDPSLITLCDRLTPEWMELLSRFKDNDRLINFRYLHGISLQIFVRFVARHRYPGSSTLTELKEKVLLSEESNIQIEVMKAMKQTVEVEEEFVKAIPPEMGERFINLALKSIDKSHLRSQKSALVGEFVQSYERNHGKGSISIARPKMRRRHTRLADNPSDLLKADTPYEVLICTLSKCSRFPSILVPSILEMEEKEMSKLCLHMFRKGDFSLFIATVLGTTRRLITSAGADRSAISRLQLATSTFLKCVINVEELTSDQLLTLFANVNPLIVLRVETSILDEYVEQSEKMVEIATGRLKRKYLVDETCSALHFFLQHPTTTHTFAQNPMANLNLIHSLLNHMLELVEARSGIEYPSRERSEIFSVFGVDIESKENDQLFDLFHMSQFILSLFSRNLLPSSDPLGLSLRSLLRLPIINSFALIPKTALDGGWHPSLELVNKSISVPLPPIHKLNDLDVLDDFTWRCLFLGWTSRQQFESVWVSLVGVLSSTPSGDELNSEMALDAVLVSSLAIRRLTSFLLLTQLEPQPGNPIGGRFRLPSRDISTTFSDSEYYSRLCQLLGDLTNDAQPETILKRSIEWSIGSKRNRQVFHLDQFGISDLWAHVGLVNDKSPNLPAPLRATTTYFLDQLRIELDAASAVRSLYENFSHWFSRGIDVMPMELLSETLRAMCLLCDLFEDPASFESLDLDMRMLSNCSYLTQGDELGLVLLTHSKAVAVIGQEEFSDDQWRKMQSLISAGLDHRRSGVRCSTIRGVLFLLQSSTAEILIDLVKSLVDWTIRELDKGTSQMTDLVFNNGDHTSIEYRSLLWSLAFRLIEHPSRIQAKSRLFQIVIDVFLSSSPSTMWQMETIDYRRSRTDRQRNVQNKDGNGERKDEGLSELANCLDKFSSHPTRLPFALRLLSIAVHRESALIGDFTNLLPSLMETSRMCETNELSMIVRTAIALKNIGENPLEILRWLSSLIFTPSSRPHPQPQPMISALHSLTQSIRDTRIEAGLLDLSRDLLASSQSRQRAVVLSLTLAASSPFTQFVHLIVGNVFDSESDADFSIPFIILSFPGGDDRLKEKFVAQKDKMARSPQQLSTLFGLNLSGTSMLTGSGLTGLDGISDFSLHSTLNGALSGVGINDYSGHLNETLASALSSSGLGLLPPPPSSLNGSVSNGIFGPSSSSIGSNSSSSHLRNDPAKLSPTYKRMAQSMPIAISSGSIIQFWRKVPEGELCAVCSDLATGYHYGVASCNGCKTFFRRTIVSEQTFICQYNGNCDVNKNIRCACRHCRFNKCIQVGMDAKAIQNDRDRIGPTKKIKMGSGSDEDPNTPQPRGGDQETVEHLLHVENLCAELRKRVLPEVRNDGAHGVSCVISSRVKECYLEKPSPKTTSHRQSSPQSSSFLFCSLSLSSRRLQVASVENALNSPCLLFQTDDLKYDIGTEFKELYPASMKDVRMWNIKEMRICIEWVKTFDLYCKINPYDQFALLRNFAFAFNVLNRVYYSPDHGPDKIVYLSGAFILRNTQNDVKLSGCRLIYTRQMDEIMIPLRRLQISTAEFALFKAALFFNPGTISDNSLIFLQNLLYYRLNAPDLSSDMKIEVYEERNKYLSALFMLIVSKVGLASAIQKYGALLMMTASIQNIITANEENMQVMELFKNWEMDPFVKELCLRRPA</sequence>
<dbReference type="CDD" id="cd06960">
    <property type="entry name" value="NR_DBD_HNF4A"/>
    <property type="match status" value="1"/>
</dbReference>